<organism evidence="1 2">
    <name type="scientific">Craurococcus roseus</name>
    <dbReference type="NCBI Taxonomy" id="77585"/>
    <lineage>
        <taxon>Bacteria</taxon>
        <taxon>Pseudomonadati</taxon>
        <taxon>Pseudomonadota</taxon>
        <taxon>Alphaproteobacteria</taxon>
        <taxon>Acetobacterales</taxon>
        <taxon>Acetobacteraceae</taxon>
        <taxon>Craurococcus</taxon>
    </lineage>
</organism>
<dbReference type="EMBL" id="BAAAFZ010000053">
    <property type="protein sequence ID" value="GAA0592892.1"/>
    <property type="molecule type" value="Genomic_DNA"/>
</dbReference>
<dbReference type="Proteomes" id="UP001501588">
    <property type="component" value="Unassembled WGS sequence"/>
</dbReference>
<evidence type="ECO:0000313" key="1">
    <source>
        <dbReference type="EMBL" id="GAA0592892.1"/>
    </source>
</evidence>
<name>A0ABP3QRM9_9PROT</name>
<protein>
    <submittedName>
        <fullName evidence="1">Uncharacterized protein</fullName>
    </submittedName>
</protein>
<reference evidence="2" key="1">
    <citation type="journal article" date="2019" name="Int. J. Syst. Evol. Microbiol.">
        <title>The Global Catalogue of Microorganisms (GCM) 10K type strain sequencing project: providing services to taxonomists for standard genome sequencing and annotation.</title>
        <authorList>
            <consortium name="The Broad Institute Genomics Platform"/>
            <consortium name="The Broad Institute Genome Sequencing Center for Infectious Disease"/>
            <person name="Wu L."/>
            <person name="Ma J."/>
        </authorList>
    </citation>
    <scope>NUCLEOTIDE SEQUENCE [LARGE SCALE GENOMIC DNA]</scope>
    <source>
        <strain evidence="2">JCM 9933</strain>
    </source>
</reference>
<proteinExistence type="predicted"/>
<evidence type="ECO:0000313" key="2">
    <source>
        <dbReference type="Proteomes" id="UP001501588"/>
    </source>
</evidence>
<keyword evidence="2" id="KW-1185">Reference proteome</keyword>
<sequence length="223" mass="23674">MRMGSVAHFTDLRSGVVDALRLLAESTAGQSIIRVGAAACEVEWDPGARHHPALLLPLVLLTAAIDEGAARARWQGVGFAHSVGTAHRLDTVEKGMLLALAGRDGAVDFAAELAAWIDRFGLDGAALEVDRGRLDRGDQYGVRPVRPTRDMPGVLKTLPAAQRLAAVAVLALYNDTDAEAVFKGKRHAAANPPAVEGFAALRREAGEAAHAHLLRLIAAYRGW</sequence>
<gene>
    <name evidence="1" type="ORF">GCM10009416_34130</name>
</gene>
<comment type="caution">
    <text evidence="1">The sequence shown here is derived from an EMBL/GenBank/DDBJ whole genome shotgun (WGS) entry which is preliminary data.</text>
</comment>
<accession>A0ABP3QRM9</accession>